<dbReference type="Proteomes" id="UP001595713">
    <property type="component" value="Unassembled WGS sequence"/>
</dbReference>
<reference evidence="6" key="1">
    <citation type="journal article" date="2019" name="Int. J. Syst. Evol. Microbiol.">
        <title>The Global Catalogue of Microorganisms (GCM) 10K type strain sequencing project: providing services to taxonomists for standard genome sequencing and annotation.</title>
        <authorList>
            <consortium name="The Broad Institute Genomics Platform"/>
            <consortium name="The Broad Institute Genome Sequencing Center for Infectious Disease"/>
            <person name="Wu L."/>
            <person name="Ma J."/>
        </authorList>
    </citation>
    <scope>NUCLEOTIDE SEQUENCE [LARGE SCALE GENOMIC DNA]</scope>
    <source>
        <strain evidence="6">KCTC 42739</strain>
    </source>
</reference>
<feature type="domain" description="OAA-family lectin sugar binding" evidence="4">
    <location>
        <begin position="3"/>
        <end position="66"/>
    </location>
</feature>
<evidence type="ECO:0000256" key="2">
    <source>
        <dbReference type="ARBA" id="ARBA00022734"/>
    </source>
</evidence>
<accession>A0ABV7SUP6</accession>
<evidence type="ECO:0000313" key="5">
    <source>
        <dbReference type="EMBL" id="MFC3580659.1"/>
    </source>
</evidence>
<feature type="domain" description="OAA-family lectin sugar binding" evidence="4">
    <location>
        <begin position="69"/>
        <end position="132"/>
    </location>
</feature>
<evidence type="ECO:0000256" key="3">
    <source>
        <dbReference type="ARBA" id="ARBA00022737"/>
    </source>
</evidence>
<organism evidence="5 6">
    <name type="scientific">Sphingomonas hylomeconis</name>
    <dbReference type="NCBI Taxonomy" id="1395958"/>
    <lineage>
        <taxon>Bacteria</taxon>
        <taxon>Pseudomonadati</taxon>
        <taxon>Pseudomonadota</taxon>
        <taxon>Alphaproteobacteria</taxon>
        <taxon>Sphingomonadales</taxon>
        <taxon>Sphingomonadaceae</taxon>
        <taxon>Sphingomonas</taxon>
    </lineage>
</organism>
<evidence type="ECO:0000313" key="6">
    <source>
        <dbReference type="Proteomes" id="UP001595713"/>
    </source>
</evidence>
<dbReference type="InterPro" id="IPR040964">
    <property type="entry name" value="SBD"/>
</dbReference>
<protein>
    <submittedName>
        <fullName evidence="5">Lectin ESA-2</fullName>
    </submittedName>
</protein>
<dbReference type="RefSeq" id="WP_261294767.1">
    <property type="nucleotide sequence ID" value="NZ_JANQBK010000010.1"/>
</dbReference>
<evidence type="ECO:0000256" key="1">
    <source>
        <dbReference type="ARBA" id="ARBA00008512"/>
    </source>
</evidence>
<name>A0ABV7SUP6_9SPHN</name>
<comment type="caution">
    <text evidence="5">The sequence shown here is derived from an EMBL/GenBank/DDBJ whole genome shotgun (WGS) entry which is preliminary data.</text>
</comment>
<gene>
    <name evidence="5" type="ORF">ACFONA_10835</name>
</gene>
<feature type="domain" description="OAA-family lectin sugar binding" evidence="4">
    <location>
        <begin position="204"/>
        <end position="261"/>
    </location>
</feature>
<dbReference type="Gene3D" id="2.40.128.450">
    <property type="match status" value="2"/>
</dbReference>
<sequence>MTVYNTQNQWGGSSAPWNDGGVLSIGNRADQQPIALSIRSDDGGQTFTVTMTYQGEGPIGFRGTLTTTHTYQVENQWGGDAAPWNDAGLFLLGARADQKPIAFELASNDGGQTLRGTMTYDGEGPIGVQGTLSEGVAFVAANQWGGSSAPWNPGGLWVIGCRANQPVVALDVTSDDQGNTLNGWMTYFGEGPIGFRGKRTMADTYAVENQWGGDSAPWNLGGTWVLGCRPDQGVVAINVNNAGGNGLSGTMTYTGEGPIGLELVPGTVKALSHA</sequence>
<keyword evidence="2" id="KW-0430">Lectin</keyword>
<comment type="similarity">
    <text evidence="1">Belongs to the bacterial lectin family.</text>
</comment>
<dbReference type="Pfam" id="PF17882">
    <property type="entry name" value="SBD"/>
    <property type="match status" value="4"/>
</dbReference>
<proteinExistence type="inferred from homology"/>
<keyword evidence="6" id="KW-1185">Reference proteome</keyword>
<keyword evidence="3" id="KW-0677">Repeat</keyword>
<feature type="domain" description="OAA-family lectin sugar binding" evidence="4">
    <location>
        <begin position="138"/>
        <end position="199"/>
    </location>
</feature>
<dbReference type="EMBL" id="JBHRXP010000004">
    <property type="protein sequence ID" value="MFC3580659.1"/>
    <property type="molecule type" value="Genomic_DNA"/>
</dbReference>
<dbReference type="InterPro" id="IPR053726">
    <property type="entry name" value="Bacterial_Lectin_Domain_sf"/>
</dbReference>
<evidence type="ECO:0000259" key="4">
    <source>
        <dbReference type="Pfam" id="PF17882"/>
    </source>
</evidence>